<sequence length="104" mass="11673">MSPDNASNTLGFLSRHVFTTALWCAAALCVVVLLKGTVAVVRSLRNLWALEKVFPVPPGAHWLLGHLVFAKQGDRHFEKAMSEWVQQYHQHSIKKQPTDPLSLQ</sequence>
<feature type="transmembrane region" description="Helical" evidence="1">
    <location>
        <begin position="20"/>
        <end position="41"/>
    </location>
</feature>
<dbReference type="Proteomes" id="UP000001554">
    <property type="component" value="Chromosome 1"/>
</dbReference>
<accession>A0A9J7L3I1</accession>
<dbReference type="AlphaFoldDB" id="A0A9J7L3I1"/>
<organism evidence="2 3">
    <name type="scientific">Branchiostoma floridae</name>
    <name type="common">Florida lancelet</name>
    <name type="synonym">Amphioxus</name>
    <dbReference type="NCBI Taxonomy" id="7739"/>
    <lineage>
        <taxon>Eukaryota</taxon>
        <taxon>Metazoa</taxon>
        <taxon>Chordata</taxon>
        <taxon>Cephalochordata</taxon>
        <taxon>Leptocardii</taxon>
        <taxon>Amphioxiformes</taxon>
        <taxon>Branchiostomatidae</taxon>
        <taxon>Branchiostoma</taxon>
    </lineage>
</organism>
<reference evidence="3" key="2">
    <citation type="submission" date="2025-08" db="UniProtKB">
        <authorList>
            <consortium name="RefSeq"/>
        </authorList>
    </citation>
    <scope>IDENTIFICATION</scope>
    <source>
        <strain evidence="3">S238N-H82</strain>
        <tissue evidence="3">Testes</tissue>
    </source>
</reference>
<dbReference type="GeneID" id="118414617"/>
<protein>
    <submittedName>
        <fullName evidence="3">Uncharacterized protein LOC118414617</fullName>
    </submittedName>
</protein>
<dbReference type="KEGG" id="bfo:118414617"/>
<evidence type="ECO:0000256" key="1">
    <source>
        <dbReference type="SAM" id="Phobius"/>
    </source>
</evidence>
<evidence type="ECO:0000313" key="2">
    <source>
        <dbReference type="Proteomes" id="UP000001554"/>
    </source>
</evidence>
<evidence type="ECO:0000313" key="3">
    <source>
        <dbReference type="RefSeq" id="XP_035674723.1"/>
    </source>
</evidence>
<proteinExistence type="predicted"/>
<keyword evidence="1" id="KW-0812">Transmembrane</keyword>
<keyword evidence="2" id="KW-1185">Reference proteome</keyword>
<reference evidence="2" key="1">
    <citation type="journal article" date="2020" name="Nat. Ecol. Evol.">
        <title>Deeply conserved synteny resolves early events in vertebrate evolution.</title>
        <authorList>
            <person name="Simakov O."/>
            <person name="Marletaz F."/>
            <person name="Yue J.X."/>
            <person name="O'Connell B."/>
            <person name="Jenkins J."/>
            <person name="Brandt A."/>
            <person name="Calef R."/>
            <person name="Tung C.H."/>
            <person name="Huang T.K."/>
            <person name="Schmutz J."/>
            <person name="Satoh N."/>
            <person name="Yu J.K."/>
            <person name="Putnam N.H."/>
            <person name="Green R.E."/>
            <person name="Rokhsar D.S."/>
        </authorList>
    </citation>
    <scope>NUCLEOTIDE SEQUENCE [LARGE SCALE GENOMIC DNA]</scope>
    <source>
        <strain evidence="2">S238N-H82</strain>
    </source>
</reference>
<dbReference type="RefSeq" id="XP_035674723.1">
    <property type="nucleotide sequence ID" value="XM_035818830.1"/>
</dbReference>
<keyword evidence="1" id="KW-1133">Transmembrane helix</keyword>
<name>A0A9J7L3I1_BRAFL</name>
<keyword evidence="1" id="KW-0472">Membrane</keyword>
<gene>
    <name evidence="3" type="primary">LOC118414617</name>
</gene>